<dbReference type="EMBL" id="JAGGKI010000009">
    <property type="protein sequence ID" value="MBP1894501.1"/>
    <property type="molecule type" value="Genomic_DNA"/>
</dbReference>
<feature type="transmembrane region" description="Helical" evidence="1">
    <location>
        <begin position="332"/>
        <end position="354"/>
    </location>
</feature>
<keyword evidence="1" id="KW-0812">Transmembrane</keyword>
<feature type="transmembrane region" description="Helical" evidence="1">
    <location>
        <begin position="219"/>
        <end position="239"/>
    </location>
</feature>
<proteinExistence type="predicted"/>
<keyword evidence="3" id="KW-1185">Reference proteome</keyword>
<organism evidence="2 3">
    <name type="scientific">Paenibacillus lactis</name>
    <dbReference type="NCBI Taxonomy" id="228574"/>
    <lineage>
        <taxon>Bacteria</taxon>
        <taxon>Bacillati</taxon>
        <taxon>Bacillota</taxon>
        <taxon>Bacilli</taxon>
        <taxon>Bacillales</taxon>
        <taxon>Paenibacillaceae</taxon>
        <taxon>Paenibacillus</taxon>
    </lineage>
</organism>
<reference evidence="2 3" key="1">
    <citation type="submission" date="2021-03" db="EMBL/GenBank/DDBJ databases">
        <title>Genomic Encyclopedia of Type Strains, Phase IV (KMG-IV): sequencing the most valuable type-strain genomes for metagenomic binning, comparative biology and taxonomic classification.</title>
        <authorList>
            <person name="Goeker M."/>
        </authorList>
    </citation>
    <scope>NUCLEOTIDE SEQUENCE [LARGE SCALE GENOMIC DNA]</scope>
    <source>
        <strain evidence="2 3">DSM 15596</strain>
    </source>
</reference>
<keyword evidence="1" id="KW-0472">Membrane</keyword>
<evidence type="ECO:0000313" key="3">
    <source>
        <dbReference type="Proteomes" id="UP000706926"/>
    </source>
</evidence>
<evidence type="ECO:0008006" key="4">
    <source>
        <dbReference type="Google" id="ProtNLM"/>
    </source>
</evidence>
<feature type="transmembrane region" description="Helical" evidence="1">
    <location>
        <begin position="360"/>
        <end position="378"/>
    </location>
</feature>
<feature type="transmembrane region" description="Helical" evidence="1">
    <location>
        <begin position="151"/>
        <end position="168"/>
    </location>
</feature>
<keyword evidence="1" id="KW-1133">Transmembrane helix</keyword>
<dbReference type="Proteomes" id="UP000706926">
    <property type="component" value="Unassembled WGS sequence"/>
</dbReference>
<accession>A0ABS4FE22</accession>
<sequence length="430" mass="48247">MSFLSYLFRNKRDNYTAIGLAVCLAVLYFYMNIPFISYIRDNAALLAPHNPFYGAPFQLNLFNFDPSMQYGPENVTIIHPLINFLTSTLTLLFGKSNLPFLIIQSILNACSAAILYYLIRRIGAGWLLAFIMAIFFGISSYTIFTALIPDSYAYAQFVIILSAAYLHYCRAQDRFSVPANAAFGLLNFGITSTNVATFFGAFFISLFDRRRHSIWGRLLYTLLVFAALVAGATLIQYFVFSGKTWIGNVFSSMQSGAFSYVAPFSFSHHSRVFHMLLVSPILSPEMAMIDPGIAAFATDLTKPYPVYINIIGFGLLALAILAFVSGLRTWNAWAFIVYIMFGILLHVVVGFGLATYSYDLYLYAGHYLFAIFVLAAMLISKLHQGLVKQLLTGVMIVFMLVTLVHNIVLHHQTLDYIQTTYETVLQTPEP</sequence>
<protein>
    <recommendedName>
        <fullName evidence="4">Glycosyltransferase RgtA/B/C/D-like domain-containing protein</fullName>
    </recommendedName>
</protein>
<feature type="transmembrane region" description="Helical" evidence="1">
    <location>
        <begin position="304"/>
        <end position="325"/>
    </location>
</feature>
<feature type="transmembrane region" description="Helical" evidence="1">
    <location>
        <begin position="125"/>
        <end position="144"/>
    </location>
</feature>
<name>A0ABS4FE22_9BACL</name>
<dbReference type="GeneID" id="95405542"/>
<evidence type="ECO:0000313" key="2">
    <source>
        <dbReference type="EMBL" id="MBP1894501.1"/>
    </source>
</evidence>
<comment type="caution">
    <text evidence="2">The sequence shown here is derived from an EMBL/GenBank/DDBJ whole genome shotgun (WGS) entry which is preliminary data.</text>
</comment>
<gene>
    <name evidence="2" type="ORF">J2Z18_003606</name>
</gene>
<dbReference type="RefSeq" id="WP_210095109.1">
    <property type="nucleotide sequence ID" value="NZ_BOSA01000014.1"/>
</dbReference>
<feature type="transmembrane region" description="Helical" evidence="1">
    <location>
        <begin position="12"/>
        <end position="31"/>
    </location>
</feature>
<evidence type="ECO:0000256" key="1">
    <source>
        <dbReference type="SAM" id="Phobius"/>
    </source>
</evidence>
<feature type="transmembrane region" description="Helical" evidence="1">
    <location>
        <begin position="188"/>
        <end position="207"/>
    </location>
</feature>
<feature type="transmembrane region" description="Helical" evidence="1">
    <location>
        <begin position="390"/>
        <end position="409"/>
    </location>
</feature>
<feature type="transmembrane region" description="Helical" evidence="1">
    <location>
        <begin position="100"/>
        <end position="119"/>
    </location>
</feature>